<comment type="caution">
    <text evidence="1">The sequence shown here is derived from an EMBL/GenBank/DDBJ whole genome shotgun (WGS) entry which is preliminary data.</text>
</comment>
<evidence type="ECO:0000313" key="1">
    <source>
        <dbReference type="EMBL" id="KIF63228.1"/>
    </source>
</evidence>
<reference evidence="1 2" key="1">
    <citation type="submission" date="2014-11" db="EMBL/GenBank/DDBJ databases">
        <title>Draft genome sequence of Pseudomonas fluorescens strains SF4c SF39a.</title>
        <authorList>
            <person name="Underwood G.E."/>
            <person name="Ly L.K."/>
            <person name="Bitzer A.S."/>
            <person name="Godino A."/>
            <person name="Bucci V."/>
            <person name="Fischer S."/>
            <person name="Silby M.W."/>
        </authorList>
    </citation>
    <scope>NUCLEOTIDE SEQUENCE [LARGE SCALE GENOMIC DNA]</scope>
    <source>
        <strain evidence="1 2">SF4c</strain>
    </source>
</reference>
<dbReference type="EMBL" id="JTGH01000004">
    <property type="protein sequence ID" value="KIF63228.1"/>
    <property type="molecule type" value="Genomic_DNA"/>
</dbReference>
<proteinExistence type="predicted"/>
<evidence type="ECO:0000313" key="2">
    <source>
        <dbReference type="Proteomes" id="UP000031587"/>
    </source>
</evidence>
<sequence length="77" mass="9079">MLLAKKLCRLPFDWLPIAFREQILHAIPDIEPFVSDNNFNVLTIETYKNPQLLMPTIPLKNKKGEEETSPFMVMYRE</sequence>
<dbReference type="Proteomes" id="UP000031587">
    <property type="component" value="Unassembled WGS sequence"/>
</dbReference>
<name>A0AAE2DLQ3_PSEFL</name>
<accession>A0AAE2DLQ3</accession>
<gene>
    <name evidence="1" type="ORF">QS95_04960</name>
</gene>
<dbReference type="AlphaFoldDB" id="A0AAE2DLQ3"/>
<organism evidence="1 2">
    <name type="scientific">Pseudomonas fluorescens</name>
    <dbReference type="NCBI Taxonomy" id="294"/>
    <lineage>
        <taxon>Bacteria</taxon>
        <taxon>Pseudomonadati</taxon>
        <taxon>Pseudomonadota</taxon>
        <taxon>Gammaproteobacteria</taxon>
        <taxon>Pseudomonadales</taxon>
        <taxon>Pseudomonadaceae</taxon>
        <taxon>Pseudomonas</taxon>
    </lineage>
</organism>
<protein>
    <submittedName>
        <fullName evidence="1">Uncharacterized protein</fullName>
    </submittedName>
</protein>